<gene>
    <name evidence="1" type="ORF">PHYSODRAFT_326922</name>
</gene>
<evidence type="ECO:0000313" key="2">
    <source>
        <dbReference type="Proteomes" id="UP000002640"/>
    </source>
</evidence>
<dbReference type="EMBL" id="JH159152">
    <property type="protein sequence ID" value="EGZ25973.1"/>
    <property type="molecule type" value="Genomic_DNA"/>
</dbReference>
<name>G4YT47_PHYSP</name>
<reference evidence="1 2" key="1">
    <citation type="journal article" date="2006" name="Science">
        <title>Phytophthora genome sequences uncover evolutionary origins and mechanisms of pathogenesis.</title>
        <authorList>
            <person name="Tyler B.M."/>
            <person name="Tripathy S."/>
            <person name="Zhang X."/>
            <person name="Dehal P."/>
            <person name="Jiang R.H."/>
            <person name="Aerts A."/>
            <person name="Arredondo F.D."/>
            <person name="Baxter L."/>
            <person name="Bensasson D."/>
            <person name="Beynon J.L."/>
            <person name="Chapman J."/>
            <person name="Damasceno C.M."/>
            <person name="Dorrance A.E."/>
            <person name="Dou D."/>
            <person name="Dickerman A.W."/>
            <person name="Dubchak I.L."/>
            <person name="Garbelotto M."/>
            <person name="Gijzen M."/>
            <person name="Gordon S.G."/>
            <person name="Govers F."/>
            <person name="Grunwald N.J."/>
            <person name="Huang W."/>
            <person name="Ivors K.L."/>
            <person name="Jones R.W."/>
            <person name="Kamoun S."/>
            <person name="Krampis K."/>
            <person name="Lamour K.H."/>
            <person name="Lee M.K."/>
            <person name="McDonald W.H."/>
            <person name="Medina M."/>
            <person name="Meijer H.J."/>
            <person name="Nordberg E.K."/>
            <person name="Maclean D.J."/>
            <person name="Ospina-Giraldo M.D."/>
            <person name="Morris P.F."/>
            <person name="Phuntumart V."/>
            <person name="Putnam N.H."/>
            <person name="Rash S."/>
            <person name="Rose J.K."/>
            <person name="Sakihama Y."/>
            <person name="Salamov A.A."/>
            <person name="Savidor A."/>
            <person name="Scheuring C.F."/>
            <person name="Smith B.M."/>
            <person name="Sobral B.W."/>
            <person name="Terry A."/>
            <person name="Torto-Alalibo T.A."/>
            <person name="Win J."/>
            <person name="Xu Z."/>
            <person name="Zhang H."/>
            <person name="Grigoriev I.V."/>
            <person name="Rokhsar D.S."/>
            <person name="Boore J.L."/>
        </authorList>
    </citation>
    <scope>NUCLEOTIDE SEQUENCE [LARGE SCALE GENOMIC DNA]</scope>
    <source>
        <strain evidence="1 2">P6497</strain>
    </source>
</reference>
<proteinExistence type="predicted"/>
<dbReference type="InParanoid" id="G4YT47"/>
<evidence type="ECO:0000313" key="1">
    <source>
        <dbReference type="EMBL" id="EGZ25973.1"/>
    </source>
</evidence>
<dbReference type="Proteomes" id="UP000002640">
    <property type="component" value="Unassembled WGS sequence"/>
</dbReference>
<dbReference type="AlphaFoldDB" id="G4YT47"/>
<protein>
    <submittedName>
        <fullName evidence="1">Uncharacterized protein</fullName>
    </submittedName>
</protein>
<keyword evidence="2" id="KW-1185">Reference proteome</keyword>
<dbReference type="GeneID" id="20645521"/>
<sequence length="483" mass="54031">MRYLEKDPNSPTNDDLADAISEMVEGKEAFALLLEQEYTPKSIGNLGTGALKHVDSARFRALGEANAVVPVDKKLEFFIAKLSHKIVSCPVGMYDNDWREEERKQSIHWYSTSGEDLGRSRDSKLECKLNFLNPAQATYTQMWEPHGDSNEEPYTGNEGPTRNTKYCRFAIVAWPAAQHPENALKAMSAELAVEALMNRRPVDAAKLRTFLDGASKKLGSGKTFKTWASDKKASARFCRSFFGLLVDAGDQELTTLFLTNFCPSLGNLSENTTLIPGITKVVKTFDWGDIGAAMLPVLGNRTDEYQEEDFGETELEMTLQVVDGLDNGAALQADTAHLNSSKVIGILWKHAILSSNNDYIGDLDETSEKYTVLASIAAKRAKWLKGEIRRLNTKFSWEMPNAEFPKNPKIEAFLRGPDTSMKTNGASFTMKPAGKGKTAYVTITKTKKWYNDRQKKVREYQIERANLKKLYKEGSATKRARTE</sequence>
<accession>G4YT47</accession>
<organism evidence="1 2">
    <name type="scientific">Phytophthora sojae (strain P6497)</name>
    <name type="common">Soybean stem and root rot agent</name>
    <name type="synonym">Phytophthora megasperma f. sp. glycines</name>
    <dbReference type="NCBI Taxonomy" id="1094619"/>
    <lineage>
        <taxon>Eukaryota</taxon>
        <taxon>Sar</taxon>
        <taxon>Stramenopiles</taxon>
        <taxon>Oomycota</taxon>
        <taxon>Peronosporomycetes</taxon>
        <taxon>Peronosporales</taxon>
        <taxon>Peronosporaceae</taxon>
        <taxon>Phytophthora</taxon>
    </lineage>
</organism>
<dbReference type="KEGG" id="psoj:PHYSODRAFT_326922"/>
<dbReference type="RefSeq" id="XP_009521261.1">
    <property type="nucleotide sequence ID" value="XM_009522966.1"/>
</dbReference>